<dbReference type="Pfam" id="PF07557">
    <property type="entry name" value="Shugoshin_C"/>
    <property type="match status" value="1"/>
</dbReference>
<evidence type="ECO:0000259" key="4">
    <source>
        <dbReference type="Pfam" id="PF07557"/>
    </source>
</evidence>
<feature type="compositionally biased region" description="Basic and acidic residues" evidence="3">
    <location>
        <begin position="687"/>
        <end position="698"/>
    </location>
</feature>
<feature type="compositionally biased region" description="Polar residues" evidence="3">
    <location>
        <begin position="533"/>
        <end position="545"/>
    </location>
</feature>
<comment type="similarity">
    <text evidence="1">Belongs to the shugoshin family.</text>
</comment>
<organism evidence="5 6">
    <name type="scientific">Laodelphax striatellus</name>
    <name type="common">Small brown planthopper</name>
    <name type="synonym">Delphax striatella</name>
    <dbReference type="NCBI Taxonomy" id="195883"/>
    <lineage>
        <taxon>Eukaryota</taxon>
        <taxon>Metazoa</taxon>
        <taxon>Ecdysozoa</taxon>
        <taxon>Arthropoda</taxon>
        <taxon>Hexapoda</taxon>
        <taxon>Insecta</taxon>
        <taxon>Pterygota</taxon>
        <taxon>Neoptera</taxon>
        <taxon>Paraneoptera</taxon>
        <taxon>Hemiptera</taxon>
        <taxon>Auchenorrhyncha</taxon>
        <taxon>Fulgoroidea</taxon>
        <taxon>Delphacidae</taxon>
        <taxon>Criomorphinae</taxon>
        <taxon>Laodelphax</taxon>
    </lineage>
</organism>
<dbReference type="InterPro" id="IPR011515">
    <property type="entry name" value="Shugoshin_C"/>
</dbReference>
<dbReference type="EMBL" id="QKKF02023479">
    <property type="protein sequence ID" value="RZF37675.1"/>
    <property type="molecule type" value="Genomic_DNA"/>
</dbReference>
<feature type="compositionally biased region" description="Basic and acidic residues" evidence="3">
    <location>
        <begin position="637"/>
        <end position="652"/>
    </location>
</feature>
<proteinExistence type="inferred from homology"/>
<dbReference type="OrthoDB" id="10545758at2759"/>
<accession>A0A482WW13</accession>
<feature type="region of interest" description="Disordered" evidence="3">
    <location>
        <begin position="438"/>
        <end position="484"/>
    </location>
</feature>
<feature type="region of interest" description="Disordered" evidence="3">
    <location>
        <begin position="520"/>
        <end position="599"/>
    </location>
</feature>
<dbReference type="InParanoid" id="A0A482WW13"/>
<evidence type="ECO:0000313" key="5">
    <source>
        <dbReference type="EMBL" id="RZF37675.1"/>
    </source>
</evidence>
<sequence length="762" mass="85365">DRIHMEEFLRTMNATFQNMLTHTVELTKHMSSGKSAVDGMRSNWLPNNRPMHSSNNGMPKPTSKTAPIRPMVQGYTVHQPSIFLQRCNVPSLEEELRLSGQIENDDSDRLPTIFEESNSDADSSPVSTNMMQEMVRESINFVDNARKKKSRLGRLGYRSSNSGEMLFLGNSRTDVNSSNQEEAQNSADNLSPVMSNVINIRRRNATSTVTSSPNFRRHASPRSSDREPVVKLQKLDSIPHLNLYRSSLGCRMLIDEDKPEVAKNHTAPDREVDPLEGSSWMYCNNTPTQRRTDRRRKSVNVSENNVSYIVDDDDEDDDDIIEASPASKVYEARSKTSSLFKSKTKLNISTPLSSSNNQNYKSCSVVCEKIIDTCSDNSDVEIVKPVAAPKPTDNSQSNVNVSSNSSLEFTGFVNEQNRVSLVTLNRLIDNMLDDAQEQQNTHGVNGKVEEDTDAPPLEVSSEKVSPRSSPRKTGTVEENLVESQGENIEETVVAVGIQGENVIDECNNLDNVDPEVVVSEVNNVGGKSKKKQNTSSREQLEQSRTSPRKRSKLEASVAETGNVPSEDEDDVPVVKLKMKQKTTASSPSRRSNRLDRDISVNNGLENETVDCEPSAILVDCSSITKRRKMKTTPASGRKNESSHENSRRETPKESIGTIVMKRRLSVSLQRLSLKSNKKINALKKSAVKNDQKTADRKLREKKKKSVSQDRRNKKVSQDSNQNLSTASNFDEFGIQKTERSRRNRAPTSYKELNLHTKLRRSK</sequence>
<evidence type="ECO:0000256" key="2">
    <source>
        <dbReference type="ARBA" id="ARBA00022829"/>
    </source>
</evidence>
<evidence type="ECO:0000256" key="1">
    <source>
        <dbReference type="ARBA" id="ARBA00010845"/>
    </source>
</evidence>
<gene>
    <name evidence="5" type="ORF">LSTR_LSTR003086</name>
</gene>
<protein>
    <recommendedName>
        <fullName evidence="4">Shugoshin C-terminal domain-containing protein</fullName>
    </recommendedName>
</protein>
<feature type="domain" description="Shugoshin C-terminal" evidence="4">
    <location>
        <begin position="739"/>
        <end position="760"/>
    </location>
</feature>
<feature type="region of interest" description="Disordered" evidence="3">
    <location>
        <begin position="682"/>
        <end position="762"/>
    </location>
</feature>
<evidence type="ECO:0000256" key="3">
    <source>
        <dbReference type="SAM" id="MobiDB-lite"/>
    </source>
</evidence>
<feature type="region of interest" description="Disordered" evidence="3">
    <location>
        <begin position="204"/>
        <end position="228"/>
    </location>
</feature>
<dbReference type="GO" id="GO:0000775">
    <property type="term" value="C:chromosome, centromeric region"/>
    <property type="evidence" value="ECO:0007669"/>
    <property type="project" value="InterPro"/>
</dbReference>
<dbReference type="GO" id="GO:0005634">
    <property type="term" value="C:nucleus"/>
    <property type="evidence" value="ECO:0007669"/>
    <property type="project" value="InterPro"/>
</dbReference>
<keyword evidence="2" id="KW-0159">Chromosome partition</keyword>
<dbReference type="AlphaFoldDB" id="A0A482WW13"/>
<name>A0A482WW13_LAOST</name>
<comment type="caution">
    <text evidence="5">The sequence shown here is derived from an EMBL/GenBank/DDBJ whole genome shotgun (WGS) entry which is preliminary data.</text>
</comment>
<feature type="non-terminal residue" evidence="5">
    <location>
        <position position="1"/>
    </location>
</feature>
<dbReference type="Proteomes" id="UP000291343">
    <property type="component" value="Unassembled WGS sequence"/>
</dbReference>
<dbReference type="GO" id="GO:0045132">
    <property type="term" value="P:meiotic chromosome segregation"/>
    <property type="evidence" value="ECO:0007669"/>
    <property type="project" value="InterPro"/>
</dbReference>
<evidence type="ECO:0000313" key="6">
    <source>
        <dbReference type="Proteomes" id="UP000291343"/>
    </source>
</evidence>
<feature type="compositionally biased region" description="Polar residues" evidence="3">
    <location>
        <begin position="205"/>
        <end position="214"/>
    </location>
</feature>
<feature type="region of interest" description="Disordered" evidence="3">
    <location>
        <begin position="627"/>
        <end position="657"/>
    </location>
</feature>
<keyword evidence="6" id="KW-1185">Reference proteome</keyword>
<reference evidence="5 6" key="1">
    <citation type="journal article" date="2017" name="Gigascience">
        <title>Genome sequence of the small brown planthopper, Laodelphax striatellus.</title>
        <authorList>
            <person name="Zhu J."/>
            <person name="Jiang F."/>
            <person name="Wang X."/>
            <person name="Yang P."/>
            <person name="Bao Y."/>
            <person name="Zhao W."/>
            <person name="Wang W."/>
            <person name="Lu H."/>
            <person name="Wang Q."/>
            <person name="Cui N."/>
            <person name="Li J."/>
            <person name="Chen X."/>
            <person name="Luo L."/>
            <person name="Yu J."/>
            <person name="Kang L."/>
            <person name="Cui F."/>
        </authorList>
    </citation>
    <scope>NUCLEOTIDE SEQUENCE [LARGE SCALE GENOMIC DNA]</scope>
    <source>
        <strain evidence="5">Lst14</strain>
    </source>
</reference>
<feature type="compositionally biased region" description="Polar residues" evidence="3">
    <location>
        <begin position="717"/>
        <end position="728"/>
    </location>
</feature>